<dbReference type="PANTHER" id="PTHR43818:SF5">
    <property type="entry name" value="OXIDOREDUCTASE FAMILY PROTEIN"/>
    <property type="match status" value="1"/>
</dbReference>
<dbReference type="InterPro" id="IPR000683">
    <property type="entry name" value="Gfo/Idh/MocA-like_OxRdtase_N"/>
</dbReference>
<proteinExistence type="predicted"/>
<accession>A0A5K7SA11</accession>
<dbReference type="NCBIfam" id="TIGR01409">
    <property type="entry name" value="TAT_signal_seq"/>
    <property type="match status" value="1"/>
</dbReference>
<dbReference type="EMBL" id="AP018694">
    <property type="protein sequence ID" value="BBE18421.1"/>
    <property type="molecule type" value="Genomic_DNA"/>
</dbReference>
<evidence type="ECO:0000313" key="3">
    <source>
        <dbReference type="EMBL" id="BBE18421.1"/>
    </source>
</evidence>
<keyword evidence="4" id="KW-1185">Reference proteome</keyword>
<dbReference type="InterPro" id="IPR019546">
    <property type="entry name" value="TAT_signal_bac_arc"/>
</dbReference>
<dbReference type="Pfam" id="PF01408">
    <property type="entry name" value="GFO_IDH_MocA"/>
    <property type="match status" value="1"/>
</dbReference>
<dbReference type="PANTHER" id="PTHR43818">
    <property type="entry name" value="BCDNA.GH03377"/>
    <property type="match status" value="1"/>
</dbReference>
<organism evidence="3 4">
    <name type="scientific">Aquipluma nitroreducens</name>
    <dbReference type="NCBI Taxonomy" id="2010828"/>
    <lineage>
        <taxon>Bacteria</taxon>
        <taxon>Pseudomonadati</taxon>
        <taxon>Bacteroidota</taxon>
        <taxon>Bacteroidia</taxon>
        <taxon>Marinilabiliales</taxon>
        <taxon>Prolixibacteraceae</taxon>
        <taxon>Aquipluma</taxon>
    </lineage>
</organism>
<dbReference type="PROSITE" id="PS51318">
    <property type="entry name" value="TAT"/>
    <property type="match status" value="1"/>
</dbReference>
<dbReference type="Gene3D" id="3.40.50.720">
    <property type="entry name" value="NAD(P)-binding Rossmann-like Domain"/>
    <property type="match status" value="1"/>
</dbReference>
<dbReference type="RefSeq" id="WP_318346760.1">
    <property type="nucleotide sequence ID" value="NZ_AP018694.1"/>
</dbReference>
<feature type="domain" description="Gfo/Idh/MocA-like oxidoreductase C-terminal" evidence="2">
    <location>
        <begin position="212"/>
        <end position="416"/>
    </location>
</feature>
<dbReference type="InterPro" id="IPR006311">
    <property type="entry name" value="TAT_signal"/>
</dbReference>
<evidence type="ECO:0000259" key="2">
    <source>
        <dbReference type="Pfam" id="PF02894"/>
    </source>
</evidence>
<dbReference type="GO" id="GO:0000166">
    <property type="term" value="F:nucleotide binding"/>
    <property type="evidence" value="ECO:0007669"/>
    <property type="project" value="InterPro"/>
</dbReference>
<reference evidence="3" key="1">
    <citation type="journal article" date="2020" name="Int. J. Syst. Evol. Microbiol.">
        <title>Aquipluma nitroreducens gen. nov. sp. nov., a novel facultatively anaerobic bacterium isolated from a freshwater lake.</title>
        <authorList>
            <person name="Watanabe M."/>
            <person name="Kojima H."/>
            <person name="Fukui M."/>
        </authorList>
    </citation>
    <scope>NUCLEOTIDE SEQUENCE</scope>
    <source>
        <strain evidence="3">MeG22</strain>
    </source>
</reference>
<dbReference type="PROSITE" id="PS51257">
    <property type="entry name" value="PROKAR_LIPOPROTEIN"/>
    <property type="match status" value="1"/>
</dbReference>
<dbReference type="SUPFAM" id="SSF51735">
    <property type="entry name" value="NAD(P)-binding Rossmann-fold domains"/>
    <property type="match status" value="1"/>
</dbReference>
<dbReference type="SUPFAM" id="SSF55347">
    <property type="entry name" value="Glyceraldehyde-3-phosphate dehydrogenase-like, C-terminal domain"/>
    <property type="match status" value="1"/>
</dbReference>
<sequence length="470" mass="51809">MKKGVDRRSFLKSSALAGALGAIGTGGVATLASCSSSTPKVQPLKESGSYYLPNLVDKSADGKPLRAGIIGCGGRGSGAAFNFLNAADNVTIVALGDTYADRLESLAENLKKEKNIDIAADKKFVGLDAYQKVIDSDVDVIITATPPNFRAEIFKYAVEKGKHCFLEKPICVDPVSYRTIVATAKQAEAKGLCVVTGTQRHHKRDYVASYEQIMNGAIGEITGGTVYWCGGMLWYKDRNPQWSDLEWMIRDWVNWGWLSGDHIVEQHVHNLDVFTWFSGLKPKSALGFGSRQRRVTGNQFDNFSVDFEMENGIHIHSTCRQINGTEGGVWEFIQGTKGSWTSDGHIIKDLKGNEIWKFDYEAEKTKFKQTDPYTLEHVNWINHIRAGKPIEQASETAVANMAAIMGRESAYSGKKVTWDEMTASPLDLMPKDIDMTKSMAAAKEGYGAGKEFKLPEFIHIAGTPQGNQTR</sequence>
<dbReference type="Gene3D" id="3.30.360.10">
    <property type="entry name" value="Dihydrodipicolinate Reductase, domain 2"/>
    <property type="match status" value="1"/>
</dbReference>
<dbReference type="AlphaFoldDB" id="A0A5K7SA11"/>
<dbReference type="Pfam" id="PF02894">
    <property type="entry name" value="GFO_IDH_MocA_C"/>
    <property type="match status" value="1"/>
</dbReference>
<name>A0A5K7SA11_9BACT</name>
<feature type="domain" description="Gfo/Idh/MocA-like oxidoreductase N-terminal" evidence="1">
    <location>
        <begin position="65"/>
        <end position="189"/>
    </location>
</feature>
<evidence type="ECO:0000259" key="1">
    <source>
        <dbReference type="Pfam" id="PF01408"/>
    </source>
</evidence>
<gene>
    <name evidence="3" type="ORF">AQPE_2583</name>
</gene>
<evidence type="ECO:0000313" key="4">
    <source>
        <dbReference type="Proteomes" id="UP001193389"/>
    </source>
</evidence>
<dbReference type="Proteomes" id="UP001193389">
    <property type="component" value="Chromosome"/>
</dbReference>
<dbReference type="KEGG" id="anf:AQPE_2583"/>
<dbReference type="InterPro" id="IPR036291">
    <property type="entry name" value="NAD(P)-bd_dom_sf"/>
</dbReference>
<dbReference type="InterPro" id="IPR050463">
    <property type="entry name" value="Gfo/Idh/MocA_oxidrdct_glycsds"/>
</dbReference>
<protein>
    <submittedName>
        <fullName evidence="3">Dehydrogenase, exo-alpha-sialidase</fullName>
    </submittedName>
</protein>
<dbReference type="InterPro" id="IPR004104">
    <property type="entry name" value="Gfo/Idh/MocA-like_OxRdtase_C"/>
</dbReference>